<comment type="caution">
    <text evidence="8">The sequence shown here is derived from an EMBL/GenBank/DDBJ whole genome shotgun (WGS) entry which is preliminary data.</text>
</comment>
<dbReference type="PANTHER" id="PTHR36507">
    <property type="entry name" value="BLL1555 PROTEIN"/>
    <property type="match status" value="1"/>
</dbReference>
<keyword evidence="6" id="KW-0732">Signal</keyword>
<dbReference type="Pfam" id="PF00127">
    <property type="entry name" value="Copper-bind"/>
    <property type="match status" value="1"/>
</dbReference>
<keyword evidence="4" id="KW-0186">Copper</keyword>
<dbReference type="InterPro" id="IPR000923">
    <property type="entry name" value="BlueCu_1"/>
</dbReference>
<dbReference type="EMBL" id="JBHLTG010000006">
    <property type="protein sequence ID" value="MFC0680854.1"/>
    <property type="molecule type" value="Genomic_DNA"/>
</dbReference>
<dbReference type="SUPFAM" id="SSF49503">
    <property type="entry name" value="Cupredoxins"/>
    <property type="match status" value="1"/>
</dbReference>
<dbReference type="PROSITE" id="PS51257">
    <property type="entry name" value="PROKAR_LIPOPROTEIN"/>
    <property type="match status" value="1"/>
</dbReference>
<sequence>MLKFTAPKTTLTGALVVPALVLALAGCTGSPPSQMPSSEGTSQAPPADPDATETTDEADGAGEEVIAVGLKFEPADLTVPVGTTVRWTNGEAISHTVTSGAWGEVNEDSGLRGTQTADGMFDHALAPMGSDGDTFEFTFDEPGEYQYYCEPHLGMFGTITVE</sequence>
<accession>A0ABV6RV42</accession>
<dbReference type="InterPro" id="IPR028871">
    <property type="entry name" value="BlueCu_1_BS"/>
</dbReference>
<evidence type="ECO:0000256" key="4">
    <source>
        <dbReference type="ARBA" id="ARBA00023008"/>
    </source>
</evidence>
<keyword evidence="2" id="KW-0479">Metal-binding</keyword>
<feature type="compositionally biased region" description="Acidic residues" evidence="5">
    <location>
        <begin position="50"/>
        <end position="62"/>
    </location>
</feature>
<keyword evidence="3" id="KW-0249">Electron transport</keyword>
<dbReference type="Gene3D" id="2.60.40.420">
    <property type="entry name" value="Cupredoxins - blue copper proteins"/>
    <property type="match status" value="1"/>
</dbReference>
<feature type="region of interest" description="Disordered" evidence="5">
    <location>
        <begin position="29"/>
        <end position="62"/>
    </location>
</feature>
<evidence type="ECO:0000256" key="1">
    <source>
        <dbReference type="ARBA" id="ARBA00022448"/>
    </source>
</evidence>
<feature type="compositionally biased region" description="Polar residues" evidence="5">
    <location>
        <begin position="30"/>
        <end position="43"/>
    </location>
</feature>
<dbReference type="InterPro" id="IPR052721">
    <property type="entry name" value="ET_Amicyanin"/>
</dbReference>
<evidence type="ECO:0000256" key="3">
    <source>
        <dbReference type="ARBA" id="ARBA00022982"/>
    </source>
</evidence>
<protein>
    <submittedName>
        <fullName evidence="8">Plastocyanin/azurin family copper-binding protein</fullName>
    </submittedName>
</protein>
<keyword evidence="9" id="KW-1185">Reference proteome</keyword>
<dbReference type="Proteomes" id="UP001589896">
    <property type="component" value="Unassembled WGS sequence"/>
</dbReference>
<reference evidence="8 9" key="1">
    <citation type="submission" date="2024-09" db="EMBL/GenBank/DDBJ databases">
        <authorList>
            <person name="Sun Q."/>
            <person name="Mori K."/>
        </authorList>
    </citation>
    <scope>NUCLEOTIDE SEQUENCE [LARGE SCALE GENOMIC DNA]</scope>
    <source>
        <strain evidence="8 9">KCTC 23076</strain>
    </source>
</reference>
<dbReference type="RefSeq" id="WP_386672956.1">
    <property type="nucleotide sequence ID" value="NZ_JBHLTG010000006.1"/>
</dbReference>
<organism evidence="8 9">
    <name type="scientific">Lysobacter korlensis</name>
    <dbReference type="NCBI Taxonomy" id="553636"/>
    <lineage>
        <taxon>Bacteria</taxon>
        <taxon>Pseudomonadati</taxon>
        <taxon>Pseudomonadota</taxon>
        <taxon>Gammaproteobacteria</taxon>
        <taxon>Lysobacterales</taxon>
        <taxon>Lysobacteraceae</taxon>
        <taxon>Lysobacter</taxon>
    </lineage>
</organism>
<evidence type="ECO:0000256" key="6">
    <source>
        <dbReference type="SAM" id="SignalP"/>
    </source>
</evidence>
<evidence type="ECO:0000256" key="2">
    <source>
        <dbReference type="ARBA" id="ARBA00022723"/>
    </source>
</evidence>
<name>A0ABV6RV42_9GAMM</name>
<evidence type="ECO:0000256" key="5">
    <source>
        <dbReference type="SAM" id="MobiDB-lite"/>
    </source>
</evidence>
<feature type="domain" description="Blue (type 1) copper" evidence="7">
    <location>
        <begin position="69"/>
        <end position="162"/>
    </location>
</feature>
<proteinExistence type="predicted"/>
<gene>
    <name evidence="8" type="ORF">ACFFGH_23740</name>
</gene>
<evidence type="ECO:0000313" key="9">
    <source>
        <dbReference type="Proteomes" id="UP001589896"/>
    </source>
</evidence>
<dbReference type="PANTHER" id="PTHR36507:SF1">
    <property type="entry name" value="BLL1555 PROTEIN"/>
    <property type="match status" value="1"/>
</dbReference>
<dbReference type="PROSITE" id="PS00196">
    <property type="entry name" value="COPPER_BLUE"/>
    <property type="match status" value="1"/>
</dbReference>
<feature type="signal peptide" evidence="6">
    <location>
        <begin position="1"/>
        <end position="25"/>
    </location>
</feature>
<keyword evidence="1" id="KW-0813">Transport</keyword>
<dbReference type="InterPro" id="IPR008972">
    <property type="entry name" value="Cupredoxin"/>
</dbReference>
<evidence type="ECO:0000259" key="7">
    <source>
        <dbReference type="Pfam" id="PF00127"/>
    </source>
</evidence>
<feature type="chain" id="PRO_5047184455" evidence="6">
    <location>
        <begin position="26"/>
        <end position="162"/>
    </location>
</feature>
<evidence type="ECO:0000313" key="8">
    <source>
        <dbReference type="EMBL" id="MFC0680854.1"/>
    </source>
</evidence>